<comment type="similarity">
    <text evidence="3 6">Belongs to the pectinacetylesterase family.</text>
</comment>
<evidence type="ECO:0000313" key="9">
    <source>
        <dbReference type="Proteomes" id="UP000249390"/>
    </source>
</evidence>
<sequence>MVTEIEKAVQPTSPGGDRGGDDLLFEIASVRCMSGRNSSREESDEDSSGSSLFSYDFDGEDDSGSHAVSAVYVAVGSGSKIDAEASMDALMWALGNAAEPVRRRSSSSSSSSMVVILVHVFPKIKFVPSPLGMIPISKVNQEQKDNHKTHERNQRMQFLQKFLDVCSASKVKADTILIESDTEANAILDLIHICNIRKLVLGTPKANLRKMKWKKGKSTAKEIVKNAPEFCDIKIICDGKEVAMEEQMTTESSSSERATLDDNQKPVHAVTIQSQNDYFRWIMTYSAMGSRQRICLLMCCLAIWVQSNGSEAQLIYNTIVQSGVEKGAVCLDGSPPAYVLDRGSGDGANNWLVYVQGGGWCINNTNYDTPDFSLQSCEHRAAGDLGSSIAMKPFEFNHSVYGNESSMSYFYNWNRVILKYCDGASFVGDADQPDPKPEKALPAECISKMGALSCFYPQNLAKYVKTPLFILNSAQDSFQVRHIFSEELYAQVKDHMVSPADMELLKGFRQETIDALPAPSATNGYLITSRYSHSFGSGIGYKIPMFPDPNSKSFESALLDWYFDRNQVHLIDPREEPFYEKTPNSFSNFFK</sequence>
<evidence type="ECO:0000256" key="1">
    <source>
        <dbReference type="ARBA" id="ARBA00003534"/>
    </source>
</evidence>
<comment type="subcellular location">
    <subcellularLocation>
        <location evidence="2 6">Secreted</location>
        <location evidence="2 6">Cell wall</location>
    </subcellularLocation>
</comment>
<feature type="region of interest" description="Disordered" evidence="7">
    <location>
        <begin position="35"/>
        <end position="56"/>
    </location>
</feature>
<dbReference type="EMBL" id="NQVE01000215">
    <property type="protein sequence ID" value="RAL37904.1"/>
    <property type="molecule type" value="Genomic_DNA"/>
</dbReference>
<evidence type="ECO:0000256" key="7">
    <source>
        <dbReference type="SAM" id="MobiDB-lite"/>
    </source>
</evidence>
<protein>
    <recommendedName>
        <fullName evidence="6">Pectin acetylesterase</fullName>
        <ecNumber evidence="6">3.1.1.-</ecNumber>
    </recommendedName>
</protein>
<dbReference type="PANTHER" id="PTHR47382">
    <property type="entry name" value="U-BOX DOMAIN-CONTAINING PROTEIN 52-LIKE"/>
    <property type="match status" value="1"/>
</dbReference>
<name>A0A328CXB2_9ASTE</name>
<gene>
    <name evidence="8" type="ORF">DM860_000598</name>
</gene>
<proteinExistence type="inferred from homology"/>
<dbReference type="CDD" id="cd01989">
    <property type="entry name" value="USP_STK_Ubox_N"/>
    <property type="match status" value="1"/>
</dbReference>
<keyword evidence="5 6" id="KW-0961">Cell wall biogenesis/degradation</keyword>
<dbReference type="InterPro" id="IPR004963">
    <property type="entry name" value="PAE/NOTUM"/>
</dbReference>
<organism evidence="8 9">
    <name type="scientific">Cuscuta australis</name>
    <dbReference type="NCBI Taxonomy" id="267555"/>
    <lineage>
        <taxon>Eukaryota</taxon>
        <taxon>Viridiplantae</taxon>
        <taxon>Streptophyta</taxon>
        <taxon>Embryophyta</taxon>
        <taxon>Tracheophyta</taxon>
        <taxon>Spermatophyta</taxon>
        <taxon>Magnoliopsida</taxon>
        <taxon>eudicotyledons</taxon>
        <taxon>Gunneridae</taxon>
        <taxon>Pentapetalae</taxon>
        <taxon>asterids</taxon>
        <taxon>lamiids</taxon>
        <taxon>Solanales</taxon>
        <taxon>Convolvulaceae</taxon>
        <taxon>Cuscuteae</taxon>
        <taxon>Cuscuta</taxon>
        <taxon>Cuscuta subgen. Grammica</taxon>
        <taxon>Cuscuta sect. Cleistogrammica</taxon>
    </lineage>
</organism>
<dbReference type="GO" id="GO:0071555">
    <property type="term" value="P:cell wall organization"/>
    <property type="evidence" value="ECO:0007669"/>
    <property type="project" value="UniProtKB-KW"/>
</dbReference>
<evidence type="ECO:0000256" key="6">
    <source>
        <dbReference type="RuleBase" id="RU363114"/>
    </source>
</evidence>
<accession>A0A328CXB2</accession>
<keyword evidence="4 6" id="KW-0134">Cell wall</keyword>
<dbReference type="Proteomes" id="UP000249390">
    <property type="component" value="Unassembled WGS sequence"/>
</dbReference>
<comment type="caution">
    <text evidence="8">The sequence shown here is derived from an EMBL/GenBank/DDBJ whole genome shotgun (WGS) entry which is preliminary data.</text>
</comment>
<evidence type="ECO:0000256" key="2">
    <source>
        <dbReference type="ARBA" id="ARBA00004191"/>
    </source>
</evidence>
<keyword evidence="9" id="KW-1185">Reference proteome</keyword>
<evidence type="ECO:0000313" key="8">
    <source>
        <dbReference type="EMBL" id="RAL37904.1"/>
    </source>
</evidence>
<keyword evidence="6" id="KW-0964">Secreted</keyword>
<reference evidence="8 9" key="1">
    <citation type="submission" date="2018-06" db="EMBL/GenBank/DDBJ databases">
        <title>The Genome of Cuscuta australis (Dodder) Provides Insight into the Evolution of Plant Parasitism.</title>
        <authorList>
            <person name="Liu H."/>
        </authorList>
    </citation>
    <scope>NUCLEOTIDE SEQUENCE [LARGE SCALE GENOMIC DNA]</scope>
    <source>
        <strain evidence="9">cv. Yunnan</strain>
        <tissue evidence="8">Vines</tissue>
    </source>
</reference>
<dbReference type="AlphaFoldDB" id="A0A328CXB2"/>
<keyword evidence="6" id="KW-0378">Hydrolase</keyword>
<dbReference type="Gene3D" id="3.40.50.620">
    <property type="entry name" value="HUPs"/>
    <property type="match status" value="1"/>
</dbReference>
<comment type="function">
    <text evidence="1 6">Hydrolyzes acetyl esters in homogalacturonan regions of pectin. In type I primary cell wall, galacturonic acid residues of pectin can be acetylated at the O-2 and O-3 positions. Decreasing the degree of acetylation of pectin gels in vitro alters their physical properties.</text>
</comment>
<evidence type="ECO:0000256" key="5">
    <source>
        <dbReference type="ARBA" id="ARBA00023316"/>
    </source>
</evidence>
<dbReference type="Pfam" id="PF03283">
    <property type="entry name" value="PAE"/>
    <property type="match status" value="2"/>
</dbReference>
<evidence type="ECO:0000256" key="3">
    <source>
        <dbReference type="ARBA" id="ARBA00005784"/>
    </source>
</evidence>
<evidence type="ECO:0000256" key="4">
    <source>
        <dbReference type="ARBA" id="ARBA00022512"/>
    </source>
</evidence>
<dbReference type="PANTHER" id="PTHR47382:SF3">
    <property type="entry name" value="ADENINE NUCLEOTIDE ALPHA HYDROLASES-LIKE SUPERFAMILY PROTEIN"/>
    <property type="match status" value="1"/>
</dbReference>
<feature type="region of interest" description="Disordered" evidence="7">
    <location>
        <begin position="1"/>
        <end position="21"/>
    </location>
</feature>
<dbReference type="EC" id="3.1.1.-" evidence="6"/>
<dbReference type="GO" id="GO:0016787">
    <property type="term" value="F:hydrolase activity"/>
    <property type="evidence" value="ECO:0007669"/>
    <property type="project" value="UniProtKB-KW"/>
</dbReference>
<dbReference type="InterPro" id="IPR014729">
    <property type="entry name" value="Rossmann-like_a/b/a_fold"/>
</dbReference>